<evidence type="ECO:0000313" key="7">
    <source>
        <dbReference type="EMBL" id="PPE75660.1"/>
    </source>
</evidence>
<evidence type="ECO:0000313" key="8">
    <source>
        <dbReference type="Proteomes" id="UP000238220"/>
    </source>
</evidence>
<evidence type="ECO:0000256" key="5">
    <source>
        <dbReference type="SAM" id="MobiDB-lite"/>
    </source>
</evidence>
<keyword evidence="3" id="KW-0804">Transcription</keyword>
<keyword evidence="1" id="KW-0805">Transcription regulation</keyword>
<dbReference type="InterPro" id="IPR009057">
    <property type="entry name" value="Homeodomain-like_sf"/>
</dbReference>
<dbReference type="OrthoDB" id="6860332at2"/>
<dbReference type="InterPro" id="IPR001647">
    <property type="entry name" value="HTH_TetR"/>
</dbReference>
<evidence type="ECO:0000256" key="3">
    <source>
        <dbReference type="ARBA" id="ARBA00023163"/>
    </source>
</evidence>
<accession>A0A2S5TKY5</accession>
<feature type="domain" description="HTH tetR-type" evidence="6">
    <location>
        <begin position="303"/>
        <end position="363"/>
    </location>
</feature>
<dbReference type="InterPro" id="IPR036271">
    <property type="entry name" value="Tet_transcr_reg_TetR-rel_C_sf"/>
</dbReference>
<feature type="compositionally biased region" description="Basic residues" evidence="5">
    <location>
        <begin position="118"/>
        <end position="129"/>
    </location>
</feature>
<dbReference type="PROSITE" id="PS50977">
    <property type="entry name" value="HTH_TETR_2"/>
    <property type="match status" value="1"/>
</dbReference>
<name>A0A2S5TKY5_9GAMM</name>
<evidence type="ECO:0000256" key="1">
    <source>
        <dbReference type="ARBA" id="ARBA00023015"/>
    </source>
</evidence>
<reference evidence="7 8" key="1">
    <citation type="submission" date="2018-02" db="EMBL/GenBank/DDBJ databases">
        <title>Genome sequencing of Solimonas sp. HR-BB.</title>
        <authorList>
            <person name="Lee Y."/>
            <person name="Jeon C.O."/>
        </authorList>
    </citation>
    <scope>NUCLEOTIDE SEQUENCE [LARGE SCALE GENOMIC DNA]</scope>
    <source>
        <strain evidence="7 8">HR-BB</strain>
    </source>
</reference>
<dbReference type="InterPro" id="IPR050109">
    <property type="entry name" value="HTH-type_TetR-like_transc_reg"/>
</dbReference>
<dbReference type="PRINTS" id="PR00455">
    <property type="entry name" value="HTHTETR"/>
</dbReference>
<evidence type="ECO:0000256" key="4">
    <source>
        <dbReference type="PROSITE-ProRule" id="PRU00335"/>
    </source>
</evidence>
<feature type="region of interest" description="Disordered" evidence="5">
    <location>
        <begin position="104"/>
        <end position="142"/>
    </location>
</feature>
<comment type="caution">
    <text evidence="7">The sequence shown here is derived from an EMBL/GenBank/DDBJ whole genome shotgun (WGS) entry which is preliminary data.</text>
</comment>
<keyword evidence="2 4" id="KW-0238">DNA-binding</keyword>
<feature type="DNA-binding region" description="H-T-H motif" evidence="4">
    <location>
        <begin position="326"/>
        <end position="345"/>
    </location>
</feature>
<dbReference type="GO" id="GO:0003700">
    <property type="term" value="F:DNA-binding transcription factor activity"/>
    <property type="evidence" value="ECO:0007669"/>
    <property type="project" value="TreeGrafter"/>
</dbReference>
<keyword evidence="8" id="KW-1185">Reference proteome</keyword>
<dbReference type="Pfam" id="PF00440">
    <property type="entry name" value="TetR_N"/>
    <property type="match status" value="1"/>
</dbReference>
<evidence type="ECO:0000256" key="2">
    <source>
        <dbReference type="ARBA" id="ARBA00023125"/>
    </source>
</evidence>
<dbReference type="EMBL" id="PSNW01000001">
    <property type="protein sequence ID" value="PPE75660.1"/>
    <property type="molecule type" value="Genomic_DNA"/>
</dbReference>
<dbReference type="SUPFAM" id="SSF48498">
    <property type="entry name" value="Tetracyclin repressor-like, C-terminal domain"/>
    <property type="match status" value="1"/>
</dbReference>
<protein>
    <recommendedName>
        <fullName evidence="6">HTH tetR-type domain-containing protein</fullName>
    </recommendedName>
</protein>
<dbReference type="AlphaFoldDB" id="A0A2S5TKY5"/>
<dbReference type="Proteomes" id="UP000238220">
    <property type="component" value="Unassembled WGS sequence"/>
</dbReference>
<feature type="region of interest" description="Disordered" evidence="5">
    <location>
        <begin position="200"/>
        <end position="241"/>
    </location>
</feature>
<dbReference type="PANTHER" id="PTHR30055">
    <property type="entry name" value="HTH-TYPE TRANSCRIPTIONAL REGULATOR RUTR"/>
    <property type="match status" value="1"/>
</dbReference>
<proteinExistence type="predicted"/>
<dbReference type="PANTHER" id="PTHR30055:SF234">
    <property type="entry name" value="HTH-TYPE TRANSCRIPTIONAL REGULATOR BETI"/>
    <property type="match status" value="1"/>
</dbReference>
<gene>
    <name evidence="7" type="ORF">C3942_01840</name>
</gene>
<dbReference type="Gene3D" id="1.10.357.10">
    <property type="entry name" value="Tetracycline Repressor, domain 2"/>
    <property type="match status" value="1"/>
</dbReference>
<organism evidence="7 8">
    <name type="scientific">Solimonas fluminis</name>
    <dbReference type="NCBI Taxonomy" id="2086571"/>
    <lineage>
        <taxon>Bacteria</taxon>
        <taxon>Pseudomonadati</taxon>
        <taxon>Pseudomonadota</taxon>
        <taxon>Gammaproteobacteria</taxon>
        <taxon>Nevskiales</taxon>
        <taxon>Nevskiaceae</taxon>
        <taxon>Solimonas</taxon>
    </lineage>
</organism>
<feature type="region of interest" description="Disordered" evidence="5">
    <location>
        <begin position="280"/>
        <end position="302"/>
    </location>
</feature>
<feature type="compositionally biased region" description="Gly residues" evidence="5">
    <location>
        <begin position="200"/>
        <end position="209"/>
    </location>
</feature>
<dbReference type="SUPFAM" id="SSF46689">
    <property type="entry name" value="Homeodomain-like"/>
    <property type="match status" value="1"/>
</dbReference>
<sequence length="491" mass="53558">MQVARPPEEGDVGDVAAGGHVDLVHVREVRVLEQRDLQRIARGAVGRLVVGGHHVDAVVARDVGEGLRESAGEGVRGRQKDLLARIGERKAQLVGQHLRQVGGVEQSQRAEDAQRQRIAGRRAQRRLRLGPHQGAAGAGGDAHQSGVFVEHHQGRQAGLHHRHHLLLHQAAHLAAEGGVIHHVANVLLVLQGHRAQPGAGLGLPRGGLPAGRSQRGALRQAGPLGSRRRRQDGCPALAAAAQQAGGQQQRASCNPPLDHPAILYLLYVYVKIRRMRMASQTGDAQAGAGRGRGRPRRSIDREQEVRARVIDAARGLFALEGFAAVSMRRIAAQAGCSTMSLYGYFRSKNDLLRHIWEDFFAELFARIERAAGEGSGEQRLRRACAVYVDYWCDHPERYRMVYLNQDQAEPGEQLYVEASPIVERFDLFRRLVQAAQAEGAAHVGDPQLLGEALLCSLLGICHSLVTIPEYPWKPRARLLDAALAQVLKAPA</sequence>
<dbReference type="GO" id="GO:0000976">
    <property type="term" value="F:transcription cis-regulatory region binding"/>
    <property type="evidence" value="ECO:0007669"/>
    <property type="project" value="TreeGrafter"/>
</dbReference>
<evidence type="ECO:0000259" key="6">
    <source>
        <dbReference type="PROSITE" id="PS50977"/>
    </source>
</evidence>